<dbReference type="PANTHER" id="PTHR34599:SF1">
    <property type="entry name" value="PHOSPHATIDIC ACID PHOSPHATASE TYPE 2_HALOPEROXIDASE DOMAIN-CONTAINING PROTEIN"/>
    <property type="match status" value="1"/>
</dbReference>
<sequence>MKKHFSRFYVLLFIVLSSCQQKHDKQALDLYVEKGTTKLNHGLTDVIVSDIFTPPVASRIYAYANIAGYEAIRFQKKSLKSLAGQLNGLGPLPVPLADKSYYFPLASMVAFTDVAQELVFNREGIQELQAGILAEIQEIGIDSQTYRNSVAFGEAIAERILKWAKEDGYNKRTALPRYSVTEDHGRWRPTPPGYMDAIEPNWNTLRPFVLDSAQQFDPGPPTDFSEKEGTIFYEEATEVYATVKGLNEEQVAIAKFWDCNPNVSVTQGHVMYFKQKISPGGHWMHIACQATEDMQGSTSEKQGVMASVSIALADAFISCWDQKYKSNLIRPETYINAYIDPEWDPVLQTPAFPEHTSGHSVASGAAATVLTELIGGQYAFIDSTEVPYGLPKRKYRSFMQAAEEAAISRLYGGIHYRPAIEKGLVQGKRIGAFVMENIKLE</sequence>
<dbReference type="InterPro" id="IPR052559">
    <property type="entry name" value="V-haloperoxidase"/>
</dbReference>
<dbReference type="EC" id="1.11.1.-" evidence="2"/>
<organism evidence="2 3">
    <name type="scientific">Flagellimonas halotolerans</name>
    <dbReference type="NCBI Taxonomy" id="3112164"/>
    <lineage>
        <taxon>Bacteria</taxon>
        <taxon>Pseudomonadati</taxon>
        <taxon>Bacteroidota</taxon>
        <taxon>Flavobacteriia</taxon>
        <taxon>Flavobacteriales</taxon>
        <taxon>Flavobacteriaceae</taxon>
        <taxon>Flagellimonas</taxon>
    </lineage>
</organism>
<keyword evidence="2" id="KW-0575">Peroxidase</keyword>
<accession>A0ABU6ISX2</accession>
<dbReference type="PANTHER" id="PTHR34599">
    <property type="entry name" value="PEROXIDASE-RELATED"/>
    <property type="match status" value="1"/>
</dbReference>
<reference evidence="2 3" key="1">
    <citation type="submission" date="2024-01" db="EMBL/GenBank/DDBJ databases">
        <title>The strains designed SYSU M86414 and SYSU M84420 isolated from the marine sediment in San Sha City (Hainan Province, China).</title>
        <authorList>
            <person name="Guo D."/>
        </authorList>
    </citation>
    <scope>NUCLEOTIDE SEQUENCE [LARGE SCALE GENOMIC DNA]</scope>
    <source>
        <strain evidence="2 3">SYSU M84420</strain>
    </source>
</reference>
<keyword evidence="2" id="KW-0560">Oxidoreductase</keyword>
<proteinExistence type="predicted"/>
<dbReference type="InterPro" id="IPR036938">
    <property type="entry name" value="PAP2/HPO_sf"/>
</dbReference>
<dbReference type="EMBL" id="JAYMGW010000010">
    <property type="protein sequence ID" value="MEC4266101.1"/>
    <property type="molecule type" value="Genomic_DNA"/>
</dbReference>
<comment type="caution">
    <text evidence="2">The sequence shown here is derived from an EMBL/GenBank/DDBJ whole genome shotgun (WGS) entry which is preliminary data.</text>
</comment>
<keyword evidence="3" id="KW-1185">Reference proteome</keyword>
<dbReference type="Gene3D" id="1.10.606.20">
    <property type="match status" value="1"/>
</dbReference>
<evidence type="ECO:0000259" key="1">
    <source>
        <dbReference type="Pfam" id="PF01569"/>
    </source>
</evidence>
<name>A0ABU6ISX2_9FLAO</name>
<evidence type="ECO:0000313" key="2">
    <source>
        <dbReference type="EMBL" id="MEC4266101.1"/>
    </source>
</evidence>
<dbReference type="SUPFAM" id="SSF48317">
    <property type="entry name" value="Acid phosphatase/Vanadium-dependent haloperoxidase"/>
    <property type="match status" value="1"/>
</dbReference>
<dbReference type="Pfam" id="PF01569">
    <property type="entry name" value="PAP2"/>
    <property type="match status" value="1"/>
</dbReference>
<dbReference type="Proteomes" id="UP001355298">
    <property type="component" value="Unassembled WGS sequence"/>
</dbReference>
<dbReference type="RefSeq" id="WP_326279042.1">
    <property type="nucleotide sequence ID" value="NZ_JAYKYV010000010.1"/>
</dbReference>
<protein>
    <submittedName>
        <fullName evidence="2">Vanadium-dependent haloperoxidase</fullName>
        <ecNumber evidence="2">1.11.1.-</ecNumber>
    </submittedName>
</protein>
<dbReference type="InterPro" id="IPR000326">
    <property type="entry name" value="PAP2/HPO"/>
</dbReference>
<evidence type="ECO:0000313" key="3">
    <source>
        <dbReference type="Proteomes" id="UP001355298"/>
    </source>
</evidence>
<dbReference type="PROSITE" id="PS51257">
    <property type="entry name" value="PROKAR_LIPOPROTEIN"/>
    <property type="match status" value="1"/>
</dbReference>
<feature type="domain" description="Phosphatidic acid phosphatase type 2/haloperoxidase" evidence="1">
    <location>
        <begin position="307"/>
        <end position="435"/>
    </location>
</feature>
<gene>
    <name evidence="2" type="ORF">VOP03_12155</name>
</gene>
<dbReference type="GO" id="GO:0004601">
    <property type="term" value="F:peroxidase activity"/>
    <property type="evidence" value="ECO:0007669"/>
    <property type="project" value="UniProtKB-KW"/>
</dbReference>
<dbReference type="CDD" id="cd03398">
    <property type="entry name" value="PAP2_haloperoxidase"/>
    <property type="match status" value="1"/>
</dbReference>